<proteinExistence type="predicted"/>
<feature type="compositionally biased region" description="Polar residues" evidence="1">
    <location>
        <begin position="1"/>
        <end position="19"/>
    </location>
</feature>
<feature type="region of interest" description="Disordered" evidence="1">
    <location>
        <begin position="1"/>
        <end position="44"/>
    </location>
</feature>
<dbReference type="EMBL" id="MCBS01008116">
    <property type="protein sequence ID" value="RKF91735.1"/>
    <property type="molecule type" value="Genomic_DNA"/>
</dbReference>
<evidence type="ECO:0000256" key="1">
    <source>
        <dbReference type="SAM" id="MobiDB-lite"/>
    </source>
</evidence>
<accession>A0A420JCA0</accession>
<evidence type="ECO:0000313" key="2">
    <source>
        <dbReference type="EMBL" id="RKF91735.1"/>
    </source>
</evidence>
<comment type="caution">
    <text evidence="2">The sequence shown here is derived from an EMBL/GenBank/DDBJ whole genome shotgun (WGS) entry which is preliminary data.</text>
</comment>
<feature type="compositionally biased region" description="Polar residues" evidence="1">
    <location>
        <begin position="28"/>
        <end position="44"/>
    </location>
</feature>
<organism evidence="2 3">
    <name type="scientific">Golovinomyces cichoracearum</name>
    <dbReference type="NCBI Taxonomy" id="62708"/>
    <lineage>
        <taxon>Eukaryota</taxon>
        <taxon>Fungi</taxon>
        <taxon>Dikarya</taxon>
        <taxon>Ascomycota</taxon>
        <taxon>Pezizomycotina</taxon>
        <taxon>Leotiomycetes</taxon>
        <taxon>Erysiphales</taxon>
        <taxon>Erysiphaceae</taxon>
        <taxon>Golovinomyces</taxon>
    </lineage>
</organism>
<evidence type="ECO:0000313" key="3">
    <source>
        <dbReference type="Proteomes" id="UP000285326"/>
    </source>
</evidence>
<sequence length="103" mass="11024">MSQNNNQARASSDGNYNTEEQLRGSAIPQEQHQSGFHQAGSTNAPILTPDMFQSICENVTRQLMSQFQSMNLPNLGVPPPASVPAASILIAPTAPAIYEKAAK</sequence>
<dbReference type="Proteomes" id="UP000285326">
    <property type="component" value="Unassembled WGS sequence"/>
</dbReference>
<reference evidence="2 3" key="1">
    <citation type="journal article" date="2018" name="BMC Genomics">
        <title>Comparative genome analyses reveal sequence features reflecting distinct modes of host-adaptation between dicot and monocot powdery mildew.</title>
        <authorList>
            <person name="Wu Y."/>
            <person name="Ma X."/>
            <person name="Pan Z."/>
            <person name="Kale S.D."/>
            <person name="Song Y."/>
            <person name="King H."/>
            <person name="Zhang Q."/>
            <person name="Presley C."/>
            <person name="Deng X."/>
            <person name="Wei C.I."/>
            <person name="Xiao S."/>
        </authorList>
    </citation>
    <scope>NUCLEOTIDE SEQUENCE [LARGE SCALE GENOMIC DNA]</scope>
    <source>
        <strain evidence="2">UMSG1</strain>
    </source>
</reference>
<protein>
    <submittedName>
        <fullName evidence="2">Uncharacterized protein</fullName>
    </submittedName>
</protein>
<gene>
    <name evidence="2" type="ORF">GcM1_081003</name>
</gene>
<name>A0A420JCA0_9PEZI</name>
<dbReference type="AlphaFoldDB" id="A0A420JCA0"/>